<dbReference type="RefSeq" id="WP_204129726.1">
    <property type="nucleotide sequence ID" value="NZ_JAFDVD010000003.1"/>
</dbReference>
<evidence type="ECO:0000259" key="1">
    <source>
        <dbReference type="Pfam" id="PF01872"/>
    </source>
</evidence>
<comment type="caution">
    <text evidence="2">The sequence shown here is derived from an EMBL/GenBank/DDBJ whole genome shotgun (WGS) entry which is preliminary data.</text>
</comment>
<dbReference type="PANTHER" id="PTHR38011">
    <property type="entry name" value="DIHYDROFOLATE REDUCTASE FAMILY PROTEIN (AFU_ORTHOLOGUE AFUA_8G06820)"/>
    <property type="match status" value="1"/>
</dbReference>
<protein>
    <submittedName>
        <fullName evidence="2">Dihydrofolate reductase family protein</fullName>
    </submittedName>
</protein>
<name>A0ABS2CHB6_9MICO</name>
<dbReference type="InterPro" id="IPR002734">
    <property type="entry name" value="RibDG_C"/>
</dbReference>
<keyword evidence="3" id="KW-1185">Reference proteome</keyword>
<reference evidence="2" key="1">
    <citation type="submission" date="2021-02" db="EMBL/GenBank/DDBJ databases">
        <title>Phycicoccus sp. MQZ13P-5T, whole genome shotgun sequence.</title>
        <authorList>
            <person name="Tuo L."/>
        </authorList>
    </citation>
    <scope>NUCLEOTIDE SEQUENCE</scope>
    <source>
        <strain evidence="2">MQZ13P-5</strain>
    </source>
</reference>
<dbReference type="Gene3D" id="3.40.430.10">
    <property type="entry name" value="Dihydrofolate Reductase, subunit A"/>
    <property type="match status" value="1"/>
</dbReference>
<dbReference type="EMBL" id="JAFDVD010000003">
    <property type="protein sequence ID" value="MBM6399262.1"/>
    <property type="molecule type" value="Genomic_DNA"/>
</dbReference>
<feature type="domain" description="Bacterial bifunctional deaminase-reductase C-terminal" evidence="1">
    <location>
        <begin position="3"/>
        <end position="168"/>
    </location>
</feature>
<accession>A0ABS2CHB6</accession>
<dbReference type="Proteomes" id="UP001430172">
    <property type="component" value="Unassembled WGS sequence"/>
</dbReference>
<dbReference type="SUPFAM" id="SSF53597">
    <property type="entry name" value="Dihydrofolate reductase-like"/>
    <property type="match status" value="1"/>
</dbReference>
<gene>
    <name evidence="2" type="ORF">JQN70_02555</name>
</gene>
<dbReference type="PANTHER" id="PTHR38011:SF11">
    <property type="entry name" value="2,5-DIAMINO-6-RIBOSYLAMINO-4(3H)-PYRIMIDINONE 5'-PHOSPHATE REDUCTASE"/>
    <property type="match status" value="1"/>
</dbReference>
<evidence type="ECO:0000313" key="2">
    <source>
        <dbReference type="EMBL" id="MBM6399262.1"/>
    </source>
</evidence>
<dbReference type="InterPro" id="IPR050765">
    <property type="entry name" value="Riboflavin_Biosynth_HTPR"/>
</dbReference>
<dbReference type="Pfam" id="PF01872">
    <property type="entry name" value="RibD_C"/>
    <property type="match status" value="1"/>
</dbReference>
<organism evidence="2 3">
    <name type="scientific">Phycicoccus sonneratiae</name>
    <dbReference type="NCBI Taxonomy" id="2807628"/>
    <lineage>
        <taxon>Bacteria</taxon>
        <taxon>Bacillati</taxon>
        <taxon>Actinomycetota</taxon>
        <taxon>Actinomycetes</taxon>
        <taxon>Micrococcales</taxon>
        <taxon>Intrasporangiaceae</taxon>
        <taxon>Phycicoccus</taxon>
    </lineage>
</organism>
<proteinExistence type="predicted"/>
<evidence type="ECO:0000313" key="3">
    <source>
        <dbReference type="Proteomes" id="UP001430172"/>
    </source>
</evidence>
<sequence>MRTLAVTENITLDGRIDMVGDWFDSQSDDPGLRAENTRQMAAADAPLVGRETFEAFRGYWRDLDDDTTGVSAYLNRVEKHVVSSTLTDPDWAGTTVLGADWLDRVAALRGGEGGDIVCTGSVTLVHALVGAGLVDEFRLFQYPVVQGEGRRLFPDGHTARGLALADSTVFAGGGGHQRWVVTR</sequence>
<dbReference type="InterPro" id="IPR024072">
    <property type="entry name" value="DHFR-like_dom_sf"/>
</dbReference>